<protein>
    <submittedName>
        <fullName evidence="1">Chromate transporter</fullName>
    </submittedName>
</protein>
<name>A0ACC7NXA4_9BACL</name>
<keyword evidence="2" id="KW-1185">Reference proteome</keyword>
<evidence type="ECO:0000313" key="2">
    <source>
        <dbReference type="Proteomes" id="UP001631969"/>
    </source>
</evidence>
<evidence type="ECO:0000313" key="1">
    <source>
        <dbReference type="EMBL" id="MFM9328659.1"/>
    </source>
</evidence>
<proteinExistence type="predicted"/>
<gene>
    <name evidence="1" type="ORF">ACI1P1_10200</name>
</gene>
<accession>A0ACC7NXA4</accession>
<sequence length="180" mass="19184">MELWALFQTFFIIGLLSFGGGYAMIPVIAHQVEAHKWMTNSDFTDIIAVAGMSPGPIGTNSAIFVGYRVEGLLGAVAATAGMTLPSFLIIIAVAAFFAKMNENRYVQAAFYGLRPAVTGLILYGAVRFADSNGMIGSGFDMQTIVAFVIFAGSLVALLYYKIHPLRLIIVAGLVGMAVYG</sequence>
<comment type="caution">
    <text evidence="1">The sequence shown here is derived from an EMBL/GenBank/DDBJ whole genome shotgun (WGS) entry which is preliminary data.</text>
</comment>
<organism evidence="1 2">
    <name type="scientific">Paenibacillus mesotrionivorans</name>
    <dbReference type="NCBI Taxonomy" id="3160968"/>
    <lineage>
        <taxon>Bacteria</taxon>
        <taxon>Bacillati</taxon>
        <taxon>Bacillota</taxon>
        <taxon>Bacilli</taxon>
        <taxon>Bacillales</taxon>
        <taxon>Paenibacillaceae</taxon>
        <taxon>Paenibacillus</taxon>
    </lineage>
</organism>
<dbReference type="Proteomes" id="UP001631969">
    <property type="component" value="Unassembled WGS sequence"/>
</dbReference>
<dbReference type="EMBL" id="JBJURJ010000006">
    <property type="protein sequence ID" value="MFM9328659.1"/>
    <property type="molecule type" value="Genomic_DNA"/>
</dbReference>
<reference evidence="1" key="1">
    <citation type="submission" date="2024-12" db="EMBL/GenBank/DDBJ databases">
        <authorList>
            <person name="Wu N."/>
        </authorList>
    </citation>
    <scope>NUCLEOTIDE SEQUENCE</scope>
    <source>
        <strain evidence="1">P15</strain>
    </source>
</reference>